<dbReference type="GO" id="GO:0004553">
    <property type="term" value="F:hydrolase activity, hydrolyzing O-glycosyl compounds"/>
    <property type="evidence" value="ECO:0007669"/>
    <property type="project" value="InterPro"/>
</dbReference>
<keyword evidence="3" id="KW-1015">Disulfide bond</keyword>
<name>A0AAV1CE08_OLDCO</name>
<evidence type="ECO:0000256" key="2">
    <source>
        <dbReference type="ARBA" id="ARBA00022801"/>
    </source>
</evidence>
<evidence type="ECO:0000313" key="8">
    <source>
        <dbReference type="EMBL" id="CAI9092889.1"/>
    </source>
</evidence>
<comment type="similarity">
    <text evidence="6">Belongs to the glycosyl hydrolase 16 family.</text>
</comment>
<keyword evidence="6" id="KW-0964">Secreted</keyword>
<keyword evidence="4 6" id="KW-0326">Glycosidase</keyword>
<keyword evidence="9" id="KW-1185">Reference proteome</keyword>
<dbReference type="PANTHER" id="PTHR31062">
    <property type="entry name" value="XYLOGLUCAN ENDOTRANSGLUCOSYLASE/HYDROLASE PROTEIN 8-RELATED"/>
    <property type="match status" value="1"/>
</dbReference>
<feature type="active site" description="Nucleophile" evidence="5">
    <location>
        <position position="127"/>
    </location>
</feature>
<dbReference type="EMBL" id="OX459119">
    <property type="protein sequence ID" value="CAI9092889.1"/>
    <property type="molecule type" value="Genomic_DNA"/>
</dbReference>
<organism evidence="8 9">
    <name type="scientific">Oldenlandia corymbosa var. corymbosa</name>
    <dbReference type="NCBI Taxonomy" id="529605"/>
    <lineage>
        <taxon>Eukaryota</taxon>
        <taxon>Viridiplantae</taxon>
        <taxon>Streptophyta</taxon>
        <taxon>Embryophyta</taxon>
        <taxon>Tracheophyta</taxon>
        <taxon>Spermatophyta</taxon>
        <taxon>Magnoliopsida</taxon>
        <taxon>eudicotyledons</taxon>
        <taxon>Gunneridae</taxon>
        <taxon>Pentapetalae</taxon>
        <taxon>asterids</taxon>
        <taxon>lamiids</taxon>
        <taxon>Gentianales</taxon>
        <taxon>Rubiaceae</taxon>
        <taxon>Rubioideae</taxon>
        <taxon>Spermacoceae</taxon>
        <taxon>Hedyotis-Oldenlandia complex</taxon>
        <taxon>Oldenlandia</taxon>
    </lineage>
</organism>
<sequence length="320" mass="35961">MASRSIFQMKRLVFFSFLILCLIVVVSGKGAIYTPPDVEKVTDQFSRISVNQGFNVLYGGSNIHQTNNGTNADLILDKTSGSGLISTNKYFYGFFNAALKLPAGFTSGVVIAFYMSNQGDFPKNHDEIDMELLGHEKRRDWILQTNLYGNGSTSTGREEKLYLWFDPTQDYHNYSILWNNHHIVYYVDNVPVREVIHNKAIGSAYPSKPMSVYVTIWDGSEWATHGGKYGVNYAYSPFVASLKGIELEGCIVQQKNNGSGITCAKKSSVSSLDPVDGTEFSKLSDLQNTGLDWSRRKHMYYSYCQDTARYKILPPECTSK</sequence>
<dbReference type="Gene3D" id="2.60.120.200">
    <property type="match status" value="1"/>
</dbReference>
<dbReference type="Proteomes" id="UP001161247">
    <property type="component" value="Chromosome 2"/>
</dbReference>
<keyword evidence="6" id="KW-0052">Apoplast</keyword>
<dbReference type="AlphaFoldDB" id="A0AAV1CE08"/>
<comment type="function">
    <text evidence="6">Catalyzes xyloglucan endohydrolysis (XEH) and/or endotransglycosylation (XET). Cleaves and religates xyloglucan polymers, an essential constituent of the primary cell wall, and thereby participates in cell wall construction of growing tissues.</text>
</comment>
<feature type="signal peptide" evidence="6">
    <location>
        <begin position="1"/>
        <end position="28"/>
    </location>
</feature>
<proteinExistence type="inferred from homology"/>
<dbReference type="CDD" id="cd02176">
    <property type="entry name" value="GH16_XET"/>
    <property type="match status" value="1"/>
</dbReference>
<dbReference type="PROSITE" id="PS51762">
    <property type="entry name" value="GH16_2"/>
    <property type="match status" value="1"/>
</dbReference>
<evidence type="ECO:0000256" key="4">
    <source>
        <dbReference type="ARBA" id="ARBA00023295"/>
    </source>
</evidence>
<dbReference type="InterPro" id="IPR016455">
    <property type="entry name" value="XTH"/>
</dbReference>
<evidence type="ECO:0000256" key="5">
    <source>
        <dbReference type="PIRSR" id="PIRSR005604-1"/>
    </source>
</evidence>
<dbReference type="SUPFAM" id="SSF49899">
    <property type="entry name" value="Concanavalin A-like lectins/glucanases"/>
    <property type="match status" value="1"/>
</dbReference>
<reference evidence="8" key="1">
    <citation type="submission" date="2023-03" db="EMBL/GenBank/DDBJ databases">
        <authorList>
            <person name="Julca I."/>
        </authorList>
    </citation>
    <scope>NUCLEOTIDE SEQUENCE</scope>
</reference>
<keyword evidence="2 6" id="KW-0378">Hydrolase</keyword>
<accession>A0AAV1CE08</accession>
<dbReference type="GO" id="GO:0071555">
    <property type="term" value="P:cell wall organization"/>
    <property type="evidence" value="ECO:0007669"/>
    <property type="project" value="UniProtKB-KW"/>
</dbReference>
<dbReference type="InterPro" id="IPR013320">
    <property type="entry name" value="ConA-like_dom_sf"/>
</dbReference>
<comment type="PTM">
    <text evidence="6">Contains at least one intrachain disulfide bond essential for its enzymatic activity.</text>
</comment>
<keyword evidence="6" id="KW-0732">Signal</keyword>
<dbReference type="InterPro" id="IPR000757">
    <property type="entry name" value="Beta-glucanase-like"/>
</dbReference>
<feature type="domain" description="GH16" evidence="7">
    <location>
        <begin position="27"/>
        <end position="242"/>
    </location>
</feature>
<evidence type="ECO:0000256" key="6">
    <source>
        <dbReference type="RuleBase" id="RU361120"/>
    </source>
</evidence>
<dbReference type="GO" id="GO:0016762">
    <property type="term" value="F:xyloglucan:xyloglucosyl transferase activity"/>
    <property type="evidence" value="ECO:0007669"/>
    <property type="project" value="UniProtKB-EC"/>
</dbReference>
<dbReference type="PIRSF" id="PIRSF005604">
    <property type="entry name" value="XET"/>
    <property type="match status" value="1"/>
</dbReference>
<evidence type="ECO:0000259" key="7">
    <source>
        <dbReference type="PROSITE" id="PS51762"/>
    </source>
</evidence>
<keyword evidence="1 6" id="KW-0808">Transferase</keyword>
<dbReference type="InterPro" id="IPR044791">
    <property type="entry name" value="Beta-glucanase/XTH"/>
</dbReference>
<feature type="active site" description="Proton donor" evidence="5">
    <location>
        <position position="131"/>
    </location>
</feature>
<evidence type="ECO:0000256" key="1">
    <source>
        <dbReference type="ARBA" id="ARBA00022679"/>
    </source>
</evidence>
<evidence type="ECO:0000313" key="9">
    <source>
        <dbReference type="Proteomes" id="UP001161247"/>
    </source>
</evidence>
<protein>
    <recommendedName>
        <fullName evidence="6">Xyloglucan endotransglucosylase/hydrolase</fullName>
        <ecNumber evidence="6">2.4.1.207</ecNumber>
    </recommendedName>
</protein>
<dbReference type="Pfam" id="PF00722">
    <property type="entry name" value="Glyco_hydro_16"/>
    <property type="match status" value="1"/>
</dbReference>
<comment type="subcellular location">
    <subcellularLocation>
        <location evidence="6">Secreted</location>
        <location evidence="6">Cell wall</location>
    </subcellularLocation>
    <subcellularLocation>
        <location evidence="6">Secreted</location>
        <location evidence="6">Extracellular space</location>
        <location evidence="6">Apoplast</location>
    </subcellularLocation>
</comment>
<dbReference type="GO" id="GO:0010411">
    <property type="term" value="P:xyloglucan metabolic process"/>
    <property type="evidence" value="ECO:0007669"/>
    <property type="project" value="InterPro"/>
</dbReference>
<keyword evidence="6" id="KW-0134">Cell wall</keyword>
<feature type="chain" id="PRO_5043100680" description="Xyloglucan endotransglucosylase/hydrolase" evidence="6">
    <location>
        <begin position="29"/>
        <end position="320"/>
    </location>
</feature>
<keyword evidence="6" id="KW-0961">Cell wall biogenesis/degradation</keyword>
<dbReference type="EC" id="2.4.1.207" evidence="6"/>
<evidence type="ECO:0000256" key="3">
    <source>
        <dbReference type="ARBA" id="ARBA00023157"/>
    </source>
</evidence>
<dbReference type="GO" id="GO:0048046">
    <property type="term" value="C:apoplast"/>
    <property type="evidence" value="ECO:0007669"/>
    <property type="project" value="UniProtKB-SubCell"/>
</dbReference>
<gene>
    <name evidence="8" type="ORF">OLC1_LOCUS4445</name>
</gene>
<dbReference type="InterPro" id="IPR010713">
    <property type="entry name" value="XET_C"/>
</dbReference>
<dbReference type="Pfam" id="PF06955">
    <property type="entry name" value="XET_C"/>
    <property type="match status" value="1"/>
</dbReference>
<dbReference type="GO" id="GO:0042546">
    <property type="term" value="P:cell wall biogenesis"/>
    <property type="evidence" value="ECO:0007669"/>
    <property type="project" value="InterPro"/>
</dbReference>